<dbReference type="AlphaFoldDB" id="A0AAD7ZMM2"/>
<sequence length="140" mass="16380">MFNTFSHIPRLYKIDSSPPMNTKRNFSLCKQHFNVEDSASYMNDTDEREARIYEELSSRLFHIQEMGHQVLVIQPYIKWGANKKRNTVPDLQLAEAVTLVATLKNWKVVEKIKMSLTSFDKKFFFGTGNLKMLKEKSSKQ</sequence>
<gene>
    <name evidence="1" type="ORF">L9F63_022520</name>
</gene>
<proteinExistence type="predicted"/>
<keyword evidence="2" id="KW-1185">Reference proteome</keyword>
<comment type="caution">
    <text evidence="1">The sequence shown here is derived from an EMBL/GenBank/DDBJ whole genome shotgun (WGS) entry which is preliminary data.</text>
</comment>
<reference evidence="1" key="1">
    <citation type="journal article" date="2023" name="IScience">
        <title>Live-bearing cockroach genome reveals convergent evolutionary mechanisms linked to viviparity in insects and beyond.</title>
        <authorList>
            <person name="Fouks B."/>
            <person name="Harrison M.C."/>
            <person name="Mikhailova A.A."/>
            <person name="Marchal E."/>
            <person name="English S."/>
            <person name="Carruthers M."/>
            <person name="Jennings E.C."/>
            <person name="Chiamaka E.L."/>
            <person name="Frigard R.A."/>
            <person name="Pippel M."/>
            <person name="Attardo G.M."/>
            <person name="Benoit J.B."/>
            <person name="Bornberg-Bauer E."/>
            <person name="Tobe S.S."/>
        </authorList>
    </citation>
    <scope>NUCLEOTIDE SEQUENCE</scope>
    <source>
        <strain evidence="1">Stay&amp;Tobe</strain>
    </source>
</reference>
<reference evidence="1" key="2">
    <citation type="submission" date="2023-05" db="EMBL/GenBank/DDBJ databases">
        <authorList>
            <person name="Fouks B."/>
        </authorList>
    </citation>
    <scope>NUCLEOTIDE SEQUENCE</scope>
    <source>
        <strain evidence="1">Stay&amp;Tobe</strain>
        <tissue evidence="1">Testes</tissue>
    </source>
</reference>
<accession>A0AAD7ZMM2</accession>
<dbReference type="PANTHER" id="PTHR10229">
    <property type="entry name" value="GTP-BINDING PROTEIN HFLX"/>
    <property type="match status" value="1"/>
</dbReference>
<dbReference type="GO" id="GO:0005737">
    <property type="term" value="C:cytoplasm"/>
    <property type="evidence" value="ECO:0007669"/>
    <property type="project" value="TreeGrafter"/>
</dbReference>
<dbReference type="GO" id="GO:0043022">
    <property type="term" value="F:ribosome binding"/>
    <property type="evidence" value="ECO:0007669"/>
    <property type="project" value="TreeGrafter"/>
</dbReference>
<dbReference type="EMBL" id="JASPKZ010007662">
    <property type="protein sequence ID" value="KAJ9583141.1"/>
    <property type="molecule type" value="Genomic_DNA"/>
</dbReference>
<name>A0AAD7ZMM2_DIPPU</name>
<dbReference type="InterPro" id="IPR016496">
    <property type="entry name" value="GTPase_HflX"/>
</dbReference>
<evidence type="ECO:0000313" key="2">
    <source>
        <dbReference type="Proteomes" id="UP001233999"/>
    </source>
</evidence>
<evidence type="ECO:0000313" key="1">
    <source>
        <dbReference type="EMBL" id="KAJ9583141.1"/>
    </source>
</evidence>
<organism evidence="1 2">
    <name type="scientific">Diploptera punctata</name>
    <name type="common">Pacific beetle cockroach</name>
    <dbReference type="NCBI Taxonomy" id="6984"/>
    <lineage>
        <taxon>Eukaryota</taxon>
        <taxon>Metazoa</taxon>
        <taxon>Ecdysozoa</taxon>
        <taxon>Arthropoda</taxon>
        <taxon>Hexapoda</taxon>
        <taxon>Insecta</taxon>
        <taxon>Pterygota</taxon>
        <taxon>Neoptera</taxon>
        <taxon>Polyneoptera</taxon>
        <taxon>Dictyoptera</taxon>
        <taxon>Blattodea</taxon>
        <taxon>Blaberoidea</taxon>
        <taxon>Blaberidae</taxon>
        <taxon>Diplopterinae</taxon>
        <taxon>Diploptera</taxon>
    </lineage>
</organism>
<dbReference type="GO" id="GO:0005525">
    <property type="term" value="F:GTP binding"/>
    <property type="evidence" value="ECO:0007669"/>
    <property type="project" value="InterPro"/>
</dbReference>
<dbReference type="PANTHER" id="PTHR10229:SF0">
    <property type="entry name" value="GTP-BINDING PROTEIN 6-RELATED"/>
    <property type="match status" value="1"/>
</dbReference>
<protein>
    <submittedName>
        <fullName evidence="1">Uncharacterized protein</fullName>
    </submittedName>
</protein>
<dbReference type="Proteomes" id="UP001233999">
    <property type="component" value="Unassembled WGS sequence"/>
</dbReference>